<comment type="pathway">
    <text evidence="2 11">Protein modification; protein glycosylation.</text>
</comment>
<evidence type="ECO:0000256" key="9">
    <source>
        <dbReference type="ARBA" id="ARBA00023136"/>
    </source>
</evidence>
<dbReference type="InterPro" id="IPR029044">
    <property type="entry name" value="Nucleotide-diphossugar_trans"/>
</dbReference>
<gene>
    <name evidence="14" type="ORF">BpHYR1_000371</name>
</gene>
<keyword evidence="15" id="KW-1185">Reference proteome</keyword>
<dbReference type="Proteomes" id="UP000276133">
    <property type="component" value="Unassembled WGS sequence"/>
</dbReference>
<dbReference type="PRINTS" id="PR02050">
    <property type="entry name" value="B14GALTRFASE"/>
</dbReference>
<evidence type="ECO:0000256" key="7">
    <source>
        <dbReference type="ARBA" id="ARBA00022968"/>
    </source>
</evidence>
<evidence type="ECO:0000256" key="6">
    <source>
        <dbReference type="ARBA" id="ARBA00022692"/>
    </source>
</evidence>
<accession>A0A3M7Q4X4</accession>
<dbReference type="Pfam" id="PF13733">
    <property type="entry name" value="Glyco_transf_7N"/>
    <property type="match status" value="1"/>
</dbReference>
<comment type="similarity">
    <text evidence="3 11">Belongs to the glycosyltransferase 7 family.</text>
</comment>
<dbReference type="Pfam" id="PF02709">
    <property type="entry name" value="Glyco_transf_7C"/>
    <property type="match status" value="1"/>
</dbReference>
<comment type="subcellular location">
    <subcellularLocation>
        <location evidence="1">Membrane</location>
        <topology evidence="1">Single-pass type II membrane protein</topology>
    </subcellularLocation>
</comment>
<evidence type="ECO:0000256" key="1">
    <source>
        <dbReference type="ARBA" id="ARBA00004606"/>
    </source>
</evidence>
<dbReference type="PANTHER" id="PTHR19300">
    <property type="entry name" value="BETA-1,4-GALACTOSYLTRANSFERASE"/>
    <property type="match status" value="1"/>
</dbReference>
<evidence type="ECO:0000256" key="10">
    <source>
        <dbReference type="ARBA" id="ARBA00023180"/>
    </source>
</evidence>
<dbReference type="PANTHER" id="PTHR19300:SF57">
    <property type="entry name" value="BETA-1,4-N-ACETYLGALACTOSAMINYLTRANSFERASE"/>
    <property type="match status" value="1"/>
</dbReference>
<dbReference type="Gene3D" id="3.90.550.10">
    <property type="entry name" value="Spore Coat Polysaccharide Biosynthesis Protein SpsA, Chain A"/>
    <property type="match status" value="1"/>
</dbReference>
<evidence type="ECO:0000256" key="5">
    <source>
        <dbReference type="ARBA" id="ARBA00022679"/>
    </source>
</evidence>
<dbReference type="GO" id="GO:0016020">
    <property type="term" value="C:membrane"/>
    <property type="evidence" value="ECO:0007669"/>
    <property type="project" value="UniProtKB-SubCell"/>
</dbReference>
<keyword evidence="10 11" id="KW-0325">Glycoprotein</keyword>
<dbReference type="EC" id="2.4.1.-" evidence="11"/>
<feature type="domain" description="Galactosyltransferase N-terminal" evidence="13">
    <location>
        <begin position="249"/>
        <end position="341"/>
    </location>
</feature>
<keyword evidence="8" id="KW-1133">Transmembrane helix</keyword>
<evidence type="ECO:0000256" key="2">
    <source>
        <dbReference type="ARBA" id="ARBA00004922"/>
    </source>
</evidence>
<keyword evidence="7 11" id="KW-0735">Signal-anchor</keyword>
<dbReference type="InterPro" id="IPR027995">
    <property type="entry name" value="Galactosyl_T_N"/>
</dbReference>
<dbReference type="STRING" id="10195.A0A3M7Q4X4"/>
<dbReference type="InterPro" id="IPR027791">
    <property type="entry name" value="Galactosyl_T_C"/>
</dbReference>
<name>A0A3M7Q4X4_BRAPC</name>
<dbReference type="AlphaFoldDB" id="A0A3M7Q4X4"/>
<comment type="caution">
    <text evidence="14">The sequence shown here is derived from an EMBL/GenBank/DDBJ whole genome shotgun (WGS) entry which is preliminary data.</text>
</comment>
<dbReference type="EMBL" id="REGN01007389">
    <property type="protein sequence ID" value="RNA06440.1"/>
    <property type="molecule type" value="Genomic_DNA"/>
</dbReference>
<dbReference type="OrthoDB" id="10525314at2759"/>
<organism evidence="14 15">
    <name type="scientific">Brachionus plicatilis</name>
    <name type="common">Marine rotifer</name>
    <name type="synonym">Brachionus muelleri</name>
    <dbReference type="NCBI Taxonomy" id="10195"/>
    <lineage>
        <taxon>Eukaryota</taxon>
        <taxon>Metazoa</taxon>
        <taxon>Spiralia</taxon>
        <taxon>Gnathifera</taxon>
        <taxon>Rotifera</taxon>
        <taxon>Eurotatoria</taxon>
        <taxon>Monogononta</taxon>
        <taxon>Pseudotrocha</taxon>
        <taxon>Ploima</taxon>
        <taxon>Brachionidae</taxon>
        <taxon>Brachionus</taxon>
    </lineage>
</organism>
<dbReference type="GO" id="GO:0008378">
    <property type="term" value="F:galactosyltransferase activity"/>
    <property type="evidence" value="ECO:0007669"/>
    <property type="project" value="TreeGrafter"/>
</dbReference>
<keyword evidence="9" id="KW-0472">Membrane</keyword>
<feature type="domain" description="Galactosyltransferase C-terminal" evidence="12">
    <location>
        <begin position="382"/>
        <end position="419"/>
    </location>
</feature>
<keyword evidence="6" id="KW-0812">Transmembrane</keyword>
<reference evidence="14 15" key="1">
    <citation type="journal article" date="2018" name="Sci. Rep.">
        <title>Genomic signatures of local adaptation to the degree of environmental predictability in rotifers.</title>
        <authorList>
            <person name="Franch-Gras L."/>
            <person name="Hahn C."/>
            <person name="Garcia-Roger E.M."/>
            <person name="Carmona M.J."/>
            <person name="Serra M."/>
            <person name="Gomez A."/>
        </authorList>
    </citation>
    <scope>NUCLEOTIDE SEQUENCE [LARGE SCALE GENOMIC DNA]</scope>
    <source>
        <strain evidence="14">HYR1</strain>
    </source>
</reference>
<dbReference type="GO" id="GO:0005975">
    <property type="term" value="P:carbohydrate metabolic process"/>
    <property type="evidence" value="ECO:0007669"/>
    <property type="project" value="InterPro"/>
</dbReference>
<dbReference type="InterPro" id="IPR003859">
    <property type="entry name" value="Galactosyl_T"/>
</dbReference>
<evidence type="ECO:0000259" key="12">
    <source>
        <dbReference type="Pfam" id="PF02709"/>
    </source>
</evidence>
<keyword evidence="5 11" id="KW-0808">Transferase</keyword>
<proteinExistence type="inferred from homology"/>
<dbReference type="UniPathway" id="UPA00378"/>
<evidence type="ECO:0000313" key="15">
    <source>
        <dbReference type="Proteomes" id="UP000276133"/>
    </source>
</evidence>
<evidence type="ECO:0000256" key="8">
    <source>
        <dbReference type="ARBA" id="ARBA00022989"/>
    </source>
</evidence>
<evidence type="ECO:0000313" key="14">
    <source>
        <dbReference type="EMBL" id="RNA06440.1"/>
    </source>
</evidence>
<dbReference type="SUPFAM" id="SSF53448">
    <property type="entry name" value="Nucleotide-diphospho-sugar transferases"/>
    <property type="match status" value="1"/>
</dbReference>
<dbReference type="GO" id="GO:0005794">
    <property type="term" value="C:Golgi apparatus"/>
    <property type="evidence" value="ECO:0007669"/>
    <property type="project" value="TreeGrafter"/>
</dbReference>
<keyword evidence="4 11" id="KW-0328">Glycosyltransferase</keyword>
<evidence type="ECO:0000256" key="11">
    <source>
        <dbReference type="RuleBase" id="RU368121"/>
    </source>
</evidence>
<evidence type="ECO:0000256" key="3">
    <source>
        <dbReference type="ARBA" id="ARBA00005735"/>
    </source>
</evidence>
<protein>
    <recommendedName>
        <fullName evidence="11">Beta-1,4-galactosyltransferase</fullName>
        <ecNumber evidence="11">2.4.1.-</ecNumber>
    </recommendedName>
</protein>
<sequence>MNTERAFYRKSTRTPKSKANVLVIVVQDYLTARVPAKCFFATNFCLKDQVQVSLSYDLMRHALISQNITRYKVGCSQMDVNRQNSARNFLKQKDPSLKYNLFRTYLTNSSHNIGYEKLNLDSYPNDLAKKILSKFKICSINKHHSHFKSKSVSNEFEFKKFLHFKKPLSSQELNRLDLDSNLVLGGRFIAPLCLQELFYNIGKKEEYEKLTKINQTNKIIKYSYSLIKRYLDYSLTKHEIIKKYIDTKLNQMTIILVPFLKREENLIDLLANLHSFLQRQFLNYKIVIAEQLNTNDGFNKGRIYNTAIDYIIKKWGSEVGCLILHDVDLIPESDHNIYECNNNFYNYLYTNSLDTWTYSPRHLSYSIRHDLNVDQISLQSYSRNPYELLVGGVLCISPKVYQYVNGFSNEYWNWGAEDDGKN</sequence>
<comment type="function">
    <text evidence="11">Catalyses the transfer of galactose onto proteins or lipids.</text>
</comment>
<evidence type="ECO:0000259" key="13">
    <source>
        <dbReference type="Pfam" id="PF13733"/>
    </source>
</evidence>
<evidence type="ECO:0000256" key="4">
    <source>
        <dbReference type="ARBA" id="ARBA00022676"/>
    </source>
</evidence>